<accession>A0A845B9T5</accession>
<dbReference type="InterPro" id="IPR050268">
    <property type="entry name" value="NADH-dep_flavin_reductase"/>
</dbReference>
<sequence>MDAPPPRRQAMEGSSMSVTQQSFRAAMSHLAAAVNLITTDGPGGRAGMTASAVCSVTDSPPTLLTCINQSARLNALVKANGVFCVNILAAAHQELSGLFANSKEEMEARFAMGHWGRLVTGAPVLEEAPVCCDCRVTQAVEAGTHTVFLGEVVGLRVTEGEPDGLVYFRRAYHQLVTPRAAPAGK</sequence>
<dbReference type="GO" id="GO:0006208">
    <property type="term" value="P:pyrimidine nucleobase catabolic process"/>
    <property type="evidence" value="ECO:0007669"/>
    <property type="project" value="TreeGrafter"/>
</dbReference>
<dbReference type="SMART" id="SM00903">
    <property type="entry name" value="Flavin_Reduct"/>
    <property type="match status" value="1"/>
</dbReference>
<organism evidence="3 4">
    <name type="scientific">Teichococcus coralli</name>
    <dbReference type="NCBI Taxonomy" id="2545983"/>
    <lineage>
        <taxon>Bacteria</taxon>
        <taxon>Pseudomonadati</taxon>
        <taxon>Pseudomonadota</taxon>
        <taxon>Alphaproteobacteria</taxon>
        <taxon>Acetobacterales</taxon>
        <taxon>Roseomonadaceae</taxon>
        <taxon>Roseomonas</taxon>
    </lineage>
</organism>
<evidence type="ECO:0000256" key="1">
    <source>
        <dbReference type="ARBA" id="ARBA00023002"/>
    </source>
</evidence>
<dbReference type="GO" id="GO:0010181">
    <property type="term" value="F:FMN binding"/>
    <property type="evidence" value="ECO:0007669"/>
    <property type="project" value="InterPro"/>
</dbReference>
<feature type="domain" description="Flavin reductase like" evidence="2">
    <location>
        <begin position="27"/>
        <end position="174"/>
    </location>
</feature>
<keyword evidence="4" id="KW-1185">Reference proteome</keyword>
<dbReference type="Gene3D" id="2.30.110.10">
    <property type="entry name" value="Electron Transport, Fmn-binding Protein, Chain A"/>
    <property type="match status" value="1"/>
</dbReference>
<dbReference type="GO" id="GO:0042602">
    <property type="term" value="F:riboflavin reductase (NADPH) activity"/>
    <property type="evidence" value="ECO:0007669"/>
    <property type="project" value="TreeGrafter"/>
</dbReference>
<keyword evidence="1" id="KW-0560">Oxidoreductase</keyword>
<dbReference type="Proteomes" id="UP000460715">
    <property type="component" value="Unassembled WGS sequence"/>
</dbReference>
<dbReference type="SUPFAM" id="SSF50475">
    <property type="entry name" value="FMN-binding split barrel"/>
    <property type="match status" value="1"/>
</dbReference>
<dbReference type="AlphaFoldDB" id="A0A845B9T5"/>
<dbReference type="InterPro" id="IPR002563">
    <property type="entry name" value="Flavin_Rdtase-like_dom"/>
</dbReference>
<dbReference type="PANTHER" id="PTHR30466:SF1">
    <property type="entry name" value="FMN REDUCTASE (NADH) RUTF"/>
    <property type="match status" value="1"/>
</dbReference>
<evidence type="ECO:0000313" key="4">
    <source>
        <dbReference type="Proteomes" id="UP000460715"/>
    </source>
</evidence>
<proteinExistence type="predicted"/>
<dbReference type="InterPro" id="IPR012349">
    <property type="entry name" value="Split_barrel_FMN-bd"/>
</dbReference>
<dbReference type="Pfam" id="PF01613">
    <property type="entry name" value="Flavin_Reduct"/>
    <property type="match status" value="1"/>
</dbReference>
<evidence type="ECO:0000259" key="2">
    <source>
        <dbReference type="SMART" id="SM00903"/>
    </source>
</evidence>
<protein>
    <recommendedName>
        <fullName evidence="2">Flavin reductase like domain-containing protein</fullName>
    </recommendedName>
</protein>
<dbReference type="PANTHER" id="PTHR30466">
    <property type="entry name" value="FLAVIN REDUCTASE"/>
    <property type="match status" value="1"/>
</dbReference>
<reference evidence="3 4" key="1">
    <citation type="submission" date="2019-03" db="EMBL/GenBank/DDBJ databases">
        <title>Roseomonas sp. a novel Roseomonas species isolated from Sea whip Gorgonian.</title>
        <authorList>
            <person name="Li F."/>
            <person name="Pan X."/>
            <person name="Huang S."/>
            <person name="Li Z."/>
            <person name="Meng B."/>
        </authorList>
    </citation>
    <scope>NUCLEOTIDE SEQUENCE [LARGE SCALE GENOMIC DNA]</scope>
    <source>
        <strain evidence="3 4">M0104</strain>
    </source>
</reference>
<gene>
    <name evidence="3" type="ORF">E0493_05765</name>
</gene>
<dbReference type="EMBL" id="SNVJ01000004">
    <property type="protein sequence ID" value="MXP62856.1"/>
    <property type="molecule type" value="Genomic_DNA"/>
</dbReference>
<dbReference type="OrthoDB" id="9789254at2"/>
<name>A0A845B9T5_9PROT</name>
<evidence type="ECO:0000313" key="3">
    <source>
        <dbReference type="EMBL" id="MXP62856.1"/>
    </source>
</evidence>
<comment type="caution">
    <text evidence="3">The sequence shown here is derived from an EMBL/GenBank/DDBJ whole genome shotgun (WGS) entry which is preliminary data.</text>
</comment>